<dbReference type="SUPFAM" id="SSF52096">
    <property type="entry name" value="ClpP/crotonase"/>
    <property type="match status" value="1"/>
</dbReference>
<dbReference type="PANTHER" id="PTHR11941:SF54">
    <property type="entry name" value="ENOYL-COA HYDRATASE, MITOCHONDRIAL"/>
    <property type="match status" value="1"/>
</dbReference>
<dbReference type="PANTHER" id="PTHR11941">
    <property type="entry name" value="ENOYL-COA HYDRATASE-RELATED"/>
    <property type="match status" value="1"/>
</dbReference>
<dbReference type="Pfam" id="PF00378">
    <property type="entry name" value="ECH_1"/>
    <property type="match status" value="1"/>
</dbReference>
<dbReference type="EMBL" id="UGQL01000002">
    <property type="protein sequence ID" value="STZ69111.1"/>
    <property type="molecule type" value="Genomic_DNA"/>
</dbReference>
<dbReference type="FunFam" id="3.90.226.10:FF:000009">
    <property type="entry name" value="Carnitinyl-CoA dehydratase"/>
    <property type="match status" value="1"/>
</dbReference>
<dbReference type="InterPro" id="IPR018376">
    <property type="entry name" value="Enoyl-CoA_hyd/isom_CS"/>
</dbReference>
<dbReference type="OrthoDB" id="9775794at2"/>
<proteinExistence type="inferred from homology"/>
<gene>
    <name evidence="5" type="primary">echA8_3</name>
    <name evidence="4" type="ORF">I6I88_16380</name>
    <name evidence="5" type="ORF">NCTC11179_02606</name>
</gene>
<accession>A0A378RRB6</accession>
<name>A0A378RRB6_MYROD</name>
<evidence type="ECO:0000313" key="6">
    <source>
        <dbReference type="Proteomes" id="UP000255024"/>
    </source>
</evidence>
<evidence type="ECO:0000313" key="4">
    <source>
        <dbReference type="EMBL" id="QQT99728.1"/>
    </source>
</evidence>
<dbReference type="EMBL" id="CP068108">
    <property type="protein sequence ID" value="QQT99728.1"/>
    <property type="molecule type" value="Genomic_DNA"/>
</dbReference>
<dbReference type="InterPro" id="IPR001753">
    <property type="entry name" value="Enoyl-CoA_hydra/iso"/>
</dbReference>
<evidence type="ECO:0000313" key="5">
    <source>
        <dbReference type="EMBL" id="STZ69111.1"/>
    </source>
</evidence>
<dbReference type="Proteomes" id="UP000255024">
    <property type="component" value="Unassembled WGS sequence"/>
</dbReference>
<dbReference type="EC" id="4.2.1.17" evidence="5"/>
<reference evidence="4 7" key="2">
    <citation type="submission" date="2021-01" db="EMBL/GenBank/DDBJ databases">
        <title>FDA dAtabase for Regulatory Grade micrObial Sequences (FDA-ARGOS): Supporting development and validation of Infectious Disease Dx tests.</title>
        <authorList>
            <person name="Sproer C."/>
            <person name="Gronow S."/>
            <person name="Severitt S."/>
            <person name="Schroder I."/>
            <person name="Tallon L."/>
            <person name="Sadzewicz L."/>
            <person name="Zhao X."/>
            <person name="Boylan J."/>
            <person name="Ott S."/>
            <person name="Bowen H."/>
            <person name="Vavikolanu K."/>
            <person name="Mehta A."/>
            <person name="Aluvathingal J."/>
            <person name="Nadendla S."/>
            <person name="Lowell S."/>
            <person name="Myers T."/>
            <person name="Yan Y."/>
            <person name="Sichtig H."/>
        </authorList>
    </citation>
    <scope>NUCLEOTIDE SEQUENCE [LARGE SCALE GENOMIC DNA]</scope>
    <source>
        <strain evidence="4 7">FDAARGOS_1131</strain>
    </source>
</reference>
<organism evidence="5 6">
    <name type="scientific">Myroides odoratus</name>
    <name type="common">Flavobacterium odoratum</name>
    <dbReference type="NCBI Taxonomy" id="256"/>
    <lineage>
        <taxon>Bacteria</taxon>
        <taxon>Pseudomonadati</taxon>
        <taxon>Bacteroidota</taxon>
        <taxon>Flavobacteriia</taxon>
        <taxon>Flavobacteriales</taxon>
        <taxon>Flavobacteriaceae</taxon>
        <taxon>Myroides</taxon>
    </lineage>
</organism>
<dbReference type="GO" id="GO:0004300">
    <property type="term" value="F:enoyl-CoA hydratase activity"/>
    <property type="evidence" value="ECO:0007669"/>
    <property type="project" value="UniProtKB-EC"/>
</dbReference>
<dbReference type="InterPro" id="IPR029045">
    <property type="entry name" value="ClpP/crotonase-like_dom_sf"/>
</dbReference>
<dbReference type="Gene3D" id="3.90.226.10">
    <property type="entry name" value="2-enoyl-CoA Hydratase, Chain A, domain 1"/>
    <property type="match status" value="1"/>
</dbReference>
<dbReference type="Gene3D" id="1.10.12.10">
    <property type="entry name" value="Lyase 2-enoyl-coa Hydratase, Chain A, domain 2"/>
    <property type="match status" value="1"/>
</dbReference>
<dbReference type="RefSeq" id="WP_002988025.1">
    <property type="nucleotide sequence ID" value="NZ_CP068107.1"/>
</dbReference>
<keyword evidence="6" id="KW-1185">Reference proteome</keyword>
<dbReference type="AlphaFoldDB" id="A0A378RRB6"/>
<evidence type="ECO:0000256" key="2">
    <source>
        <dbReference type="ARBA" id="ARBA00023239"/>
    </source>
</evidence>
<protein>
    <submittedName>
        <fullName evidence="4">Enoyl-CoA hydratase/isomerase family protein</fullName>
    </submittedName>
    <submittedName>
        <fullName evidence="5">Probable enoyl-CoA hydratase echA8</fullName>
        <ecNumber evidence="5">4.2.1.17</ecNumber>
    </submittedName>
</protein>
<dbReference type="PROSITE" id="PS00166">
    <property type="entry name" value="ENOYL_COA_HYDRATASE"/>
    <property type="match status" value="1"/>
</dbReference>
<evidence type="ECO:0000256" key="1">
    <source>
        <dbReference type="ARBA" id="ARBA00005254"/>
    </source>
</evidence>
<dbReference type="Proteomes" id="UP000596202">
    <property type="component" value="Chromosome"/>
</dbReference>
<evidence type="ECO:0000256" key="3">
    <source>
        <dbReference type="RuleBase" id="RU003707"/>
    </source>
</evidence>
<evidence type="ECO:0000313" key="7">
    <source>
        <dbReference type="Proteomes" id="UP000596202"/>
    </source>
</evidence>
<reference evidence="5 6" key="1">
    <citation type="submission" date="2018-06" db="EMBL/GenBank/DDBJ databases">
        <authorList>
            <consortium name="Pathogen Informatics"/>
            <person name="Doyle S."/>
        </authorList>
    </citation>
    <scope>NUCLEOTIDE SEQUENCE [LARGE SCALE GENOMIC DNA]</scope>
    <source>
        <strain evidence="5 6">NCTC11179</strain>
    </source>
</reference>
<dbReference type="InterPro" id="IPR014748">
    <property type="entry name" value="Enoyl-CoA_hydra_C"/>
</dbReference>
<dbReference type="GO" id="GO:0006635">
    <property type="term" value="P:fatty acid beta-oxidation"/>
    <property type="evidence" value="ECO:0007669"/>
    <property type="project" value="TreeGrafter"/>
</dbReference>
<keyword evidence="2 5" id="KW-0456">Lyase</keyword>
<comment type="similarity">
    <text evidence="1 3">Belongs to the enoyl-CoA hydratase/isomerase family.</text>
</comment>
<dbReference type="GeneID" id="93529258"/>
<sequence>MEYENILIETDDHISVITINRPTKLNALNKPTIEELHRALIQLEEDKAVRVVIITGSGEKAFVAGADIKEFSSFNVSEGSQLAAKGQELLFDYAQNYSKPIIAAVNGFALGGGLELAMACHFRVASTNAKMGLPEVTLGLIPGYGGTQRLPQLIGKGRAMELIMTADMINAEKALDYGLVNHVVEQAELLSFTKTIAQKISNNSSSAISKAIKSINANFRDGTNGYHEEIKHFGECFNTQDFTEGTTAFLEKRKPNFKG</sequence>
<dbReference type="CDD" id="cd06558">
    <property type="entry name" value="crotonase-like"/>
    <property type="match status" value="1"/>
</dbReference>